<sequence>MSNTPLELSIWTLSPANYIPTLHINRKEAQCTTDELKLPSNSGQARLMALNATRRFFTGFAAALAASDRTNKRATAVTTREQLCVGFNNDFEACQRETKAYSEELRAKSVFNWADISKRLAEKYLVVVQLNSTAFKADIRVDTNRDVVVDVEGSSDQQGKDKWTDASGAIFRANIGNSGKRCKKLLPERLPSKLAEIFETLSKCHNADDDKQRYLDISSVTGLMNTLVEWVQYISW</sequence>
<evidence type="ECO:0000313" key="1">
    <source>
        <dbReference type="EMBL" id="KGQ10210.1"/>
    </source>
</evidence>
<reference evidence="1 2" key="1">
    <citation type="submission" date="2012-10" db="EMBL/GenBank/DDBJ databases">
        <title>Genome sequencing and analysis of entomopathogenic fungi Beauveria bassiana D1-5.</title>
        <authorList>
            <person name="Li Q."/>
            <person name="Wang L."/>
            <person name="Zhang Z."/>
            <person name="Wang Q."/>
            <person name="Ren J."/>
            <person name="Wang M."/>
            <person name="Xu W."/>
            <person name="Wang J."/>
            <person name="Lu Y."/>
            <person name="Du Q."/>
            <person name="Sun Z."/>
        </authorList>
    </citation>
    <scope>NUCLEOTIDE SEQUENCE [LARGE SCALE GENOMIC DNA]</scope>
    <source>
        <strain evidence="1 2">D1-5</strain>
    </source>
</reference>
<dbReference type="Proteomes" id="UP000030106">
    <property type="component" value="Unassembled WGS sequence"/>
</dbReference>
<dbReference type="STRING" id="1245745.A0A0A2VVP3"/>
<comment type="caution">
    <text evidence="1">The sequence shown here is derived from an EMBL/GenBank/DDBJ whole genome shotgun (WGS) entry which is preliminary data.</text>
</comment>
<proteinExistence type="predicted"/>
<dbReference type="AlphaFoldDB" id="A0A0A2VVP3"/>
<dbReference type="HOGENOM" id="CLU_1175226_0_0_1"/>
<protein>
    <submittedName>
        <fullName evidence="1">Uncharacterized protein</fullName>
    </submittedName>
</protein>
<gene>
    <name evidence="1" type="ORF">BBAD15_g4446</name>
</gene>
<organism evidence="1 2">
    <name type="scientific">Beauveria bassiana D1-5</name>
    <dbReference type="NCBI Taxonomy" id="1245745"/>
    <lineage>
        <taxon>Eukaryota</taxon>
        <taxon>Fungi</taxon>
        <taxon>Dikarya</taxon>
        <taxon>Ascomycota</taxon>
        <taxon>Pezizomycotina</taxon>
        <taxon>Sordariomycetes</taxon>
        <taxon>Hypocreomycetidae</taxon>
        <taxon>Hypocreales</taxon>
        <taxon>Cordycipitaceae</taxon>
        <taxon>Beauveria</taxon>
    </lineage>
</organism>
<dbReference type="EMBL" id="ANFO01000345">
    <property type="protein sequence ID" value="KGQ10210.1"/>
    <property type="molecule type" value="Genomic_DNA"/>
</dbReference>
<accession>A0A0A2VVP3</accession>
<name>A0A0A2VVP3_BEABA</name>
<evidence type="ECO:0000313" key="2">
    <source>
        <dbReference type="Proteomes" id="UP000030106"/>
    </source>
</evidence>